<evidence type="ECO:0000313" key="4">
    <source>
        <dbReference type="EMBL" id="MCM5681701.1"/>
    </source>
</evidence>
<evidence type="ECO:0000256" key="1">
    <source>
        <dbReference type="SAM" id="Phobius"/>
    </source>
</evidence>
<keyword evidence="1" id="KW-0472">Membrane</keyword>
<name>A0ABT0YSK3_9BURK</name>
<feature type="signal peptide" evidence="2">
    <location>
        <begin position="1"/>
        <end position="27"/>
    </location>
</feature>
<dbReference type="InterPro" id="IPR007621">
    <property type="entry name" value="TPM_dom"/>
</dbReference>
<sequence length="302" mass="30300">MTAALRPWLARCLVLLLLLVAGAPASAQDVLPVPALAGRVIDQTGTLSGPDRAALEAKLQAVETERGSQIVVLMVPTTAPEDIAAYAYRVADDWKIGRRDVGDGVLVVVAKNDRRMRIEVARALEGAIPDLIARRIIDQVMKPAFQAGDFAGGLSAAIDHLSSRIAGEGLPLPERNGATDAPGLQFGDLAVFLFVGAPIIGAVLTGMLGRKLGALGTGGAIGAIGWWFTSSLVIAGAAAVVGLILVLVLGVGAGARPGRGRGYRHGTPIIWGGGGGGFGGGGGGFSSGGGGSFGGGGASGGW</sequence>
<accession>A0ABT0YSK3</accession>
<dbReference type="EMBL" id="JAMKFE010000013">
    <property type="protein sequence ID" value="MCM5681701.1"/>
    <property type="molecule type" value="Genomic_DNA"/>
</dbReference>
<dbReference type="Proteomes" id="UP001165541">
    <property type="component" value="Unassembled WGS sequence"/>
</dbReference>
<keyword evidence="1" id="KW-0812">Transmembrane</keyword>
<evidence type="ECO:0000313" key="5">
    <source>
        <dbReference type="Proteomes" id="UP001165541"/>
    </source>
</evidence>
<dbReference type="Pfam" id="PF04536">
    <property type="entry name" value="TPM_phosphatase"/>
    <property type="match status" value="1"/>
</dbReference>
<feature type="domain" description="TPM" evidence="3">
    <location>
        <begin position="40"/>
        <end position="162"/>
    </location>
</feature>
<dbReference type="RefSeq" id="WP_251780182.1">
    <property type="nucleotide sequence ID" value="NZ_JAMKFE010000013.1"/>
</dbReference>
<reference evidence="4" key="1">
    <citation type="submission" date="2022-05" db="EMBL/GenBank/DDBJ databases">
        <title>Schlegelella sp. nov., isolated from mangrove soil.</title>
        <authorList>
            <person name="Liu Y."/>
            <person name="Ge X."/>
            <person name="Liu W."/>
        </authorList>
    </citation>
    <scope>NUCLEOTIDE SEQUENCE</scope>
    <source>
        <strain evidence="4">S2-27</strain>
    </source>
</reference>
<protein>
    <submittedName>
        <fullName evidence="4">TPM domain-containing protein</fullName>
    </submittedName>
</protein>
<feature type="transmembrane region" description="Helical" evidence="1">
    <location>
        <begin position="186"/>
        <end position="205"/>
    </location>
</feature>
<comment type="caution">
    <text evidence="4">The sequence shown here is derived from an EMBL/GenBank/DDBJ whole genome shotgun (WGS) entry which is preliminary data.</text>
</comment>
<organism evidence="4 5">
    <name type="scientific">Caldimonas mangrovi</name>
    <dbReference type="NCBI Taxonomy" id="2944811"/>
    <lineage>
        <taxon>Bacteria</taxon>
        <taxon>Pseudomonadati</taxon>
        <taxon>Pseudomonadota</taxon>
        <taxon>Betaproteobacteria</taxon>
        <taxon>Burkholderiales</taxon>
        <taxon>Sphaerotilaceae</taxon>
        <taxon>Caldimonas</taxon>
    </lineage>
</organism>
<dbReference type="PANTHER" id="PTHR30373">
    <property type="entry name" value="UPF0603 PROTEIN YGCG"/>
    <property type="match status" value="1"/>
</dbReference>
<keyword evidence="5" id="KW-1185">Reference proteome</keyword>
<proteinExistence type="predicted"/>
<evidence type="ECO:0000256" key="2">
    <source>
        <dbReference type="SAM" id="SignalP"/>
    </source>
</evidence>
<keyword evidence="1" id="KW-1133">Transmembrane helix</keyword>
<gene>
    <name evidence="4" type="ORF">M8A51_19415</name>
</gene>
<dbReference type="PANTHER" id="PTHR30373:SF2">
    <property type="entry name" value="UPF0603 PROTEIN YGCG"/>
    <property type="match status" value="1"/>
</dbReference>
<feature type="chain" id="PRO_5047254076" evidence="2">
    <location>
        <begin position="28"/>
        <end position="302"/>
    </location>
</feature>
<evidence type="ECO:0000259" key="3">
    <source>
        <dbReference type="Pfam" id="PF04536"/>
    </source>
</evidence>
<keyword evidence="2" id="KW-0732">Signal</keyword>
<dbReference type="Gene3D" id="3.10.310.50">
    <property type="match status" value="1"/>
</dbReference>
<feature type="transmembrane region" description="Helical" evidence="1">
    <location>
        <begin position="234"/>
        <end position="255"/>
    </location>
</feature>
<feature type="transmembrane region" description="Helical" evidence="1">
    <location>
        <begin position="212"/>
        <end position="228"/>
    </location>
</feature>